<reference evidence="1 2" key="1">
    <citation type="submission" date="2019-02" db="EMBL/GenBank/DDBJ databases">
        <title>Genomic Encyclopedia of Archaeal and Bacterial Type Strains, Phase II (KMG-II): from individual species to whole genera.</title>
        <authorList>
            <person name="Goeker M."/>
        </authorList>
    </citation>
    <scope>NUCLEOTIDE SEQUENCE [LARGE SCALE GENOMIC DNA]</scope>
    <source>
        <strain evidence="1 2">DSM 18328</strain>
    </source>
</reference>
<comment type="caution">
    <text evidence="1">The sequence shown here is derived from an EMBL/GenBank/DDBJ whole genome shotgun (WGS) entry which is preliminary data.</text>
</comment>
<dbReference type="AlphaFoldDB" id="A0A482YEK7"/>
<accession>A0A482YEK7</accession>
<dbReference type="EMBL" id="SHMP01000005">
    <property type="protein sequence ID" value="RZV08768.1"/>
    <property type="molecule type" value="Genomic_DNA"/>
</dbReference>
<gene>
    <name evidence="1" type="ORF">BDK88_2842</name>
</gene>
<evidence type="ECO:0000313" key="2">
    <source>
        <dbReference type="Proteomes" id="UP000291097"/>
    </source>
</evidence>
<name>A0A482YEK7_9EURY</name>
<sequence length="103" mass="11247">MELRTLLLTVMGSNSVGTTMPGADRDDEGRYQSTYPLEDFINALEAEGGQAGTQDVVDRVGCSYELGYKRLRSLEDDGQISSQKIGNARLWLLSGTDSDNDPN</sequence>
<dbReference type="InterPro" id="IPR036388">
    <property type="entry name" value="WH-like_DNA-bd_sf"/>
</dbReference>
<evidence type="ECO:0008006" key="3">
    <source>
        <dbReference type="Google" id="ProtNLM"/>
    </source>
</evidence>
<proteinExistence type="predicted"/>
<evidence type="ECO:0000313" key="1">
    <source>
        <dbReference type="EMBL" id="RZV08768.1"/>
    </source>
</evidence>
<organism evidence="1 2">
    <name type="scientific">Natrinema hispanicum</name>
    <dbReference type="NCBI Taxonomy" id="392421"/>
    <lineage>
        <taxon>Archaea</taxon>
        <taxon>Methanobacteriati</taxon>
        <taxon>Methanobacteriota</taxon>
        <taxon>Stenosarchaea group</taxon>
        <taxon>Halobacteria</taxon>
        <taxon>Halobacteriales</taxon>
        <taxon>Natrialbaceae</taxon>
        <taxon>Natrinema</taxon>
    </lineage>
</organism>
<protein>
    <recommendedName>
        <fullName evidence="3">FaeA-like protein</fullName>
    </recommendedName>
</protein>
<dbReference type="Proteomes" id="UP000291097">
    <property type="component" value="Unassembled WGS sequence"/>
</dbReference>
<dbReference type="Gene3D" id="1.10.10.10">
    <property type="entry name" value="Winged helix-like DNA-binding domain superfamily/Winged helix DNA-binding domain"/>
    <property type="match status" value="1"/>
</dbReference>